<keyword evidence="2" id="KW-1185">Reference proteome</keyword>
<protein>
    <recommendedName>
        <fullName evidence="3">Serine/threonine protein kinase</fullName>
    </recommendedName>
</protein>
<evidence type="ECO:0000313" key="2">
    <source>
        <dbReference type="Proteomes" id="UP000476055"/>
    </source>
</evidence>
<name>A0A6L5YF67_9FIRM</name>
<reference evidence="1 2" key="1">
    <citation type="submission" date="2019-08" db="EMBL/GenBank/DDBJ databases">
        <title>In-depth cultivation of the pig gut microbiome towards novel bacterial diversity and tailored functional studies.</title>
        <authorList>
            <person name="Wylensek D."/>
            <person name="Hitch T.C.A."/>
            <person name="Clavel T."/>
        </authorList>
    </citation>
    <scope>NUCLEOTIDE SEQUENCE [LARGE SCALE GENOMIC DNA]</scope>
    <source>
        <strain evidence="1 2">WCA3-601-WT-6H</strain>
    </source>
</reference>
<evidence type="ECO:0008006" key="3">
    <source>
        <dbReference type="Google" id="ProtNLM"/>
    </source>
</evidence>
<dbReference type="AlphaFoldDB" id="A0A6L5YF67"/>
<evidence type="ECO:0000313" key="1">
    <source>
        <dbReference type="EMBL" id="MST56946.1"/>
    </source>
</evidence>
<dbReference type="Proteomes" id="UP000476055">
    <property type="component" value="Unassembled WGS sequence"/>
</dbReference>
<comment type="caution">
    <text evidence="1">The sequence shown here is derived from an EMBL/GenBank/DDBJ whole genome shotgun (WGS) entry which is preliminary data.</text>
</comment>
<dbReference type="RefSeq" id="WP_154494978.1">
    <property type="nucleotide sequence ID" value="NZ_VUMU01000001.1"/>
</dbReference>
<dbReference type="EMBL" id="VUMU01000001">
    <property type="protein sequence ID" value="MST56946.1"/>
    <property type="molecule type" value="Genomic_DNA"/>
</dbReference>
<proteinExistence type="predicted"/>
<dbReference type="SUPFAM" id="SSF56112">
    <property type="entry name" value="Protein kinase-like (PK-like)"/>
    <property type="match status" value="1"/>
</dbReference>
<gene>
    <name evidence="1" type="ORF">FYJ59_01565</name>
</gene>
<sequence length="178" mass="21311">MNKEMTVNGKSYTIIKLLGKGKGGYSYLAESGNNRYVLKQIHHEPCDYYQFGNKLEAEIRDYRKLKEIGIKMPVMLETDVKNERILKEFIDGDTIYQLVLEDKMKTDYIEQLHRMCALLYAANTNIDYFPTNFVVHNEEIYYVDFECNDYMEEWNFENWGVKYWSKTPEFLQYVKEHS</sequence>
<accession>A0A6L5YF67</accession>
<organism evidence="1 2">
    <name type="scientific">Waltera intestinalis</name>
    <dbReference type="NCBI Taxonomy" id="2606635"/>
    <lineage>
        <taxon>Bacteria</taxon>
        <taxon>Bacillati</taxon>
        <taxon>Bacillota</taxon>
        <taxon>Clostridia</taxon>
        <taxon>Lachnospirales</taxon>
        <taxon>Lachnospiraceae</taxon>
        <taxon>Waltera</taxon>
    </lineage>
</organism>
<dbReference type="InterPro" id="IPR011009">
    <property type="entry name" value="Kinase-like_dom_sf"/>
</dbReference>